<dbReference type="InterPro" id="IPR011042">
    <property type="entry name" value="6-blade_b-propeller_TolB-like"/>
</dbReference>
<sequence>MTPNGIVIHPDGKHLIIAHSNDRKVTVYELQDNYHSVTHVVDASLLTLPDNLSIDKEGNVWAGAFPVFKDAIGHVMDCDNHDAYAPSQVLRIKFSEDFKSWEVTEPFADDGRLASASTAAAAFKNQLLIGTLCRQLVHCYFNNETK</sequence>
<dbReference type="PANTHER" id="PTHR11799:SF12">
    <property type="entry name" value="PARAOXONASE-RELATED"/>
    <property type="match status" value="1"/>
</dbReference>
<dbReference type="InterPro" id="IPR051288">
    <property type="entry name" value="Serum_paraoxonase/arylesterase"/>
</dbReference>
<evidence type="ECO:0000313" key="3">
    <source>
        <dbReference type="Proteomes" id="UP000053660"/>
    </source>
</evidence>
<dbReference type="Gene3D" id="2.120.10.30">
    <property type="entry name" value="TolB, C-terminal domain"/>
    <property type="match status" value="1"/>
</dbReference>
<evidence type="ECO:0000259" key="1">
    <source>
        <dbReference type="Pfam" id="PF08450"/>
    </source>
</evidence>
<dbReference type="InterPro" id="IPR013658">
    <property type="entry name" value="SGL"/>
</dbReference>
<reference evidence="2 3" key="1">
    <citation type="submission" date="2014-03" db="EMBL/GenBank/DDBJ databases">
        <title>Draft genome of the hookworm Oesophagostomum dentatum.</title>
        <authorList>
            <person name="Mitreva M."/>
        </authorList>
    </citation>
    <scope>NUCLEOTIDE SEQUENCE [LARGE SCALE GENOMIC DNA]</scope>
    <source>
        <strain evidence="2 3">OD-Hann</strain>
    </source>
</reference>
<dbReference type="Proteomes" id="UP000053660">
    <property type="component" value="Unassembled WGS sequence"/>
</dbReference>
<dbReference type="AlphaFoldDB" id="A0A0B1STX5"/>
<evidence type="ECO:0000313" key="2">
    <source>
        <dbReference type="EMBL" id="KHJ88414.1"/>
    </source>
</evidence>
<gene>
    <name evidence="2" type="ORF">OESDEN_11793</name>
</gene>
<feature type="domain" description="SMP-30/Gluconolactonase/LRE-like region" evidence="1">
    <location>
        <begin position="2"/>
        <end position="65"/>
    </location>
</feature>
<accession>A0A0B1STX5</accession>
<dbReference type="OrthoDB" id="5845223at2759"/>
<protein>
    <recommendedName>
        <fullName evidence="1">SMP-30/Gluconolactonase/LRE-like region domain-containing protein</fullName>
    </recommendedName>
</protein>
<dbReference type="EMBL" id="KN555868">
    <property type="protein sequence ID" value="KHJ88414.1"/>
    <property type="molecule type" value="Genomic_DNA"/>
</dbReference>
<organism evidence="2 3">
    <name type="scientific">Oesophagostomum dentatum</name>
    <name type="common">Nodular worm</name>
    <dbReference type="NCBI Taxonomy" id="61180"/>
    <lineage>
        <taxon>Eukaryota</taxon>
        <taxon>Metazoa</taxon>
        <taxon>Ecdysozoa</taxon>
        <taxon>Nematoda</taxon>
        <taxon>Chromadorea</taxon>
        <taxon>Rhabditida</taxon>
        <taxon>Rhabditina</taxon>
        <taxon>Rhabditomorpha</taxon>
        <taxon>Strongyloidea</taxon>
        <taxon>Strongylidae</taxon>
        <taxon>Oesophagostomum</taxon>
    </lineage>
</organism>
<name>A0A0B1STX5_OESDE</name>
<dbReference type="SUPFAM" id="SSF63829">
    <property type="entry name" value="Calcium-dependent phosphotriesterase"/>
    <property type="match status" value="1"/>
</dbReference>
<dbReference type="Pfam" id="PF08450">
    <property type="entry name" value="SGL"/>
    <property type="match status" value="1"/>
</dbReference>
<proteinExistence type="predicted"/>
<keyword evidence="3" id="KW-1185">Reference proteome</keyword>
<dbReference type="PANTHER" id="PTHR11799">
    <property type="entry name" value="PARAOXONASE"/>
    <property type="match status" value="1"/>
</dbReference>